<reference evidence="1 2" key="1">
    <citation type="submission" date="2020-08" db="EMBL/GenBank/DDBJ databases">
        <authorList>
            <person name="Liu C."/>
            <person name="Sun Q."/>
        </authorList>
    </citation>
    <scope>NUCLEOTIDE SEQUENCE [LARGE SCALE GENOMIC DNA]</scope>
    <source>
        <strain evidence="1 2">NSJ-61</strain>
    </source>
</reference>
<keyword evidence="2" id="KW-1185">Reference proteome</keyword>
<evidence type="ECO:0000313" key="2">
    <source>
        <dbReference type="Proteomes" id="UP000515856"/>
    </source>
</evidence>
<evidence type="ECO:0000313" key="1">
    <source>
        <dbReference type="EMBL" id="QNM12737.1"/>
    </source>
</evidence>
<dbReference type="AlphaFoldDB" id="A0A7G9GPK5"/>
<name>A0A7G9GPK5_9FIRM</name>
<organism evidence="1 2">
    <name type="scientific">[Eubacterium] hominis</name>
    <dbReference type="NCBI Taxonomy" id="2764325"/>
    <lineage>
        <taxon>Bacteria</taxon>
        <taxon>Bacillati</taxon>
        <taxon>Bacillota</taxon>
        <taxon>Erysipelotrichia</taxon>
        <taxon>Erysipelotrichales</taxon>
        <taxon>Erysipelotrichaceae</taxon>
        <taxon>Amedibacillus</taxon>
    </lineage>
</organism>
<dbReference type="RefSeq" id="WP_117536166.1">
    <property type="nucleotide sequence ID" value="NZ_CP060636.1"/>
</dbReference>
<dbReference type="Proteomes" id="UP000515856">
    <property type="component" value="Chromosome"/>
</dbReference>
<sequence>MHWKLTHTDDGLIIDNEGGKTLGYDPNAGIQIIEQDGFAFKDLDGSGYIEPFEDWRLPISLRVRDFSTRFGLWQENRKLYYSKGTMDLSDDILAIMEMFRKEDMQKYIDPQWDDIEYLNENDIIMVLLLMFDASDDHSKDGYLASIIVQSMHLGVFENIVYSIWKAIRRFVNKESQQNMEKLEKAA</sequence>
<protein>
    <submittedName>
        <fullName evidence="1">Beta-glucosidase</fullName>
    </submittedName>
</protein>
<proteinExistence type="predicted"/>
<gene>
    <name evidence="1" type="ORF">H9Q80_01950</name>
</gene>
<accession>A0A7G9GPK5</accession>
<dbReference type="KEGG" id="ehn:H9Q80_01950"/>
<dbReference type="EMBL" id="CP060636">
    <property type="protein sequence ID" value="QNM12737.1"/>
    <property type="molecule type" value="Genomic_DNA"/>
</dbReference>